<accession>A0AAD4M252</accession>
<feature type="chain" id="PRO_5041934562" evidence="5">
    <location>
        <begin position="21"/>
        <end position="413"/>
    </location>
</feature>
<feature type="signal peptide" evidence="5">
    <location>
        <begin position="1"/>
        <end position="20"/>
    </location>
</feature>
<dbReference type="InterPro" id="IPR017853">
    <property type="entry name" value="GH"/>
</dbReference>
<sequence length="413" mass="46708">MVICILFVASFLATLPFISSFPLWNSQSPFEPGFSYGSKPVRGVNLGGWLVLEDYRRVYVWSIPDHDLAFSKLTDHWNTWITEADFAAIAAAGLNHVRIPIGYWAFDISGGEPYVQGQLPYLENAIRWADTHNLKVIIDLHGAPGSQNGFDNSGQHMPFPQWQTSQTNIDRTNAVIQRIAYEFRYQSQVASAIAPLNEPAGFDGQQILDVTRQYWYDSYRNIRYPTGRRSNALVLLHDAFQPLSYWNDFMPREQYIGVAMDTHIYQMFTDQTVALDDAGHIQTACSTAGTLSDFNKNQMWTIVGEWTPAMTDCAKYLNGRGVGARYDGSIRPGATSYGTCVGKTGSGATFTSDYKDFLRRSWEAQVTTYEKASGWIQWTWKAEVADDWSYSAGLQYGWIPLDPTERKYPDICN</sequence>
<evidence type="ECO:0000313" key="8">
    <source>
        <dbReference type="Proteomes" id="UP001203297"/>
    </source>
</evidence>
<dbReference type="PANTHER" id="PTHR31297">
    <property type="entry name" value="GLUCAN ENDO-1,6-BETA-GLUCOSIDASE B"/>
    <property type="match status" value="1"/>
</dbReference>
<protein>
    <submittedName>
        <fullName evidence="7">Glycoside hydrolase family 5 protein</fullName>
    </submittedName>
</protein>
<dbReference type="Proteomes" id="UP001203297">
    <property type="component" value="Unassembled WGS sequence"/>
</dbReference>
<reference evidence="7" key="1">
    <citation type="journal article" date="2022" name="New Phytol.">
        <title>Evolutionary transition to the ectomycorrhizal habit in the genomes of a hyperdiverse lineage of mushroom-forming fungi.</title>
        <authorList>
            <person name="Looney B."/>
            <person name="Miyauchi S."/>
            <person name="Morin E."/>
            <person name="Drula E."/>
            <person name="Courty P.E."/>
            <person name="Kohler A."/>
            <person name="Kuo A."/>
            <person name="LaButti K."/>
            <person name="Pangilinan J."/>
            <person name="Lipzen A."/>
            <person name="Riley R."/>
            <person name="Andreopoulos W."/>
            <person name="He G."/>
            <person name="Johnson J."/>
            <person name="Nolan M."/>
            <person name="Tritt A."/>
            <person name="Barry K.W."/>
            <person name="Grigoriev I.V."/>
            <person name="Nagy L.G."/>
            <person name="Hibbett D."/>
            <person name="Henrissat B."/>
            <person name="Matheny P.B."/>
            <person name="Labbe J."/>
            <person name="Martin F.M."/>
        </authorList>
    </citation>
    <scope>NUCLEOTIDE SEQUENCE</scope>
    <source>
        <strain evidence="7">BPL690</strain>
    </source>
</reference>
<evidence type="ECO:0000259" key="6">
    <source>
        <dbReference type="Pfam" id="PF00150"/>
    </source>
</evidence>
<dbReference type="InterPro" id="IPR001547">
    <property type="entry name" value="Glyco_hydro_5"/>
</dbReference>
<evidence type="ECO:0000256" key="3">
    <source>
        <dbReference type="ARBA" id="ARBA00023295"/>
    </source>
</evidence>
<comment type="caution">
    <text evidence="7">The sequence shown here is derived from an EMBL/GenBank/DDBJ whole genome shotgun (WGS) entry which is preliminary data.</text>
</comment>
<dbReference type="GO" id="GO:0009251">
    <property type="term" value="P:glucan catabolic process"/>
    <property type="evidence" value="ECO:0007669"/>
    <property type="project" value="TreeGrafter"/>
</dbReference>
<evidence type="ECO:0000313" key="7">
    <source>
        <dbReference type="EMBL" id="KAI0297551.1"/>
    </source>
</evidence>
<dbReference type="GO" id="GO:0009986">
    <property type="term" value="C:cell surface"/>
    <property type="evidence" value="ECO:0007669"/>
    <property type="project" value="TreeGrafter"/>
</dbReference>
<keyword evidence="2 4" id="KW-0378">Hydrolase</keyword>
<name>A0AAD4M252_9AGAM</name>
<dbReference type="Pfam" id="PF00150">
    <property type="entry name" value="Cellulase"/>
    <property type="match status" value="1"/>
</dbReference>
<keyword evidence="8" id="KW-1185">Reference proteome</keyword>
<evidence type="ECO:0000256" key="2">
    <source>
        <dbReference type="ARBA" id="ARBA00022801"/>
    </source>
</evidence>
<feature type="domain" description="Glycoside hydrolase family 5" evidence="6">
    <location>
        <begin position="74"/>
        <end position="205"/>
    </location>
</feature>
<dbReference type="GO" id="GO:0008422">
    <property type="term" value="F:beta-glucosidase activity"/>
    <property type="evidence" value="ECO:0007669"/>
    <property type="project" value="TreeGrafter"/>
</dbReference>
<proteinExistence type="inferred from homology"/>
<dbReference type="Gene3D" id="3.20.20.80">
    <property type="entry name" value="Glycosidases"/>
    <property type="match status" value="1"/>
</dbReference>
<dbReference type="SUPFAM" id="SSF51445">
    <property type="entry name" value="(Trans)glycosidases"/>
    <property type="match status" value="1"/>
</dbReference>
<evidence type="ECO:0000256" key="1">
    <source>
        <dbReference type="ARBA" id="ARBA00005641"/>
    </source>
</evidence>
<gene>
    <name evidence="7" type="ORF">B0F90DRAFT_1870193</name>
</gene>
<organism evidence="7 8">
    <name type="scientific">Multifurca ochricompacta</name>
    <dbReference type="NCBI Taxonomy" id="376703"/>
    <lineage>
        <taxon>Eukaryota</taxon>
        <taxon>Fungi</taxon>
        <taxon>Dikarya</taxon>
        <taxon>Basidiomycota</taxon>
        <taxon>Agaricomycotina</taxon>
        <taxon>Agaricomycetes</taxon>
        <taxon>Russulales</taxon>
        <taxon>Russulaceae</taxon>
        <taxon>Multifurca</taxon>
    </lineage>
</organism>
<dbReference type="GO" id="GO:0005576">
    <property type="term" value="C:extracellular region"/>
    <property type="evidence" value="ECO:0007669"/>
    <property type="project" value="TreeGrafter"/>
</dbReference>
<evidence type="ECO:0000256" key="4">
    <source>
        <dbReference type="RuleBase" id="RU361153"/>
    </source>
</evidence>
<evidence type="ECO:0000256" key="5">
    <source>
        <dbReference type="SAM" id="SignalP"/>
    </source>
</evidence>
<comment type="similarity">
    <text evidence="1 4">Belongs to the glycosyl hydrolase 5 (cellulase A) family.</text>
</comment>
<keyword evidence="3 4" id="KW-0326">Glycosidase</keyword>
<keyword evidence="5" id="KW-0732">Signal</keyword>
<dbReference type="EMBL" id="WTXG01000035">
    <property type="protein sequence ID" value="KAI0297551.1"/>
    <property type="molecule type" value="Genomic_DNA"/>
</dbReference>
<dbReference type="PANTHER" id="PTHR31297:SF42">
    <property type="entry name" value="GLYCOSIDE HYDROLASE FAMILY 5 DOMAIN-CONTAINING PROTEIN"/>
    <property type="match status" value="1"/>
</dbReference>
<dbReference type="AlphaFoldDB" id="A0AAD4M252"/>
<dbReference type="InterPro" id="IPR050386">
    <property type="entry name" value="Glycosyl_hydrolase_5"/>
</dbReference>